<dbReference type="AlphaFoldDB" id="A0A1H2XVQ3"/>
<organism evidence="1 2">
    <name type="scientific">Methanohalophilus halophilus</name>
    <dbReference type="NCBI Taxonomy" id="2177"/>
    <lineage>
        <taxon>Archaea</taxon>
        <taxon>Methanobacteriati</taxon>
        <taxon>Methanobacteriota</taxon>
        <taxon>Stenosarchaea group</taxon>
        <taxon>Methanomicrobia</taxon>
        <taxon>Methanosarcinales</taxon>
        <taxon>Methanosarcinaceae</taxon>
        <taxon>Methanohalophilus</taxon>
    </lineage>
</organism>
<name>A0A1H2XVQ3_9EURY</name>
<evidence type="ECO:0000313" key="2">
    <source>
        <dbReference type="Proteomes" id="UP000198669"/>
    </source>
</evidence>
<gene>
    <name evidence="1" type="ORF">SAMN04515625_1970</name>
</gene>
<proteinExistence type="predicted"/>
<reference evidence="1 2" key="1">
    <citation type="submission" date="2016-10" db="EMBL/GenBank/DDBJ databases">
        <authorList>
            <person name="de Groot N.N."/>
        </authorList>
    </citation>
    <scope>NUCLEOTIDE SEQUENCE [LARGE SCALE GENOMIC DNA]</scope>
    <source>
        <strain evidence="1 2">Z-7982</strain>
    </source>
</reference>
<dbReference type="EMBL" id="FNMU01000007">
    <property type="protein sequence ID" value="SDW96946.1"/>
    <property type="molecule type" value="Genomic_DNA"/>
</dbReference>
<dbReference type="Proteomes" id="UP000198669">
    <property type="component" value="Unassembled WGS sequence"/>
</dbReference>
<protein>
    <submittedName>
        <fullName evidence="1">Uncharacterized protein</fullName>
    </submittedName>
</protein>
<sequence length="44" mass="5156">MCHAYLPKKAEHPVNCHVFDSTENMLLMSFYKSNKSKADYLFLC</sequence>
<accession>A0A1H2XVQ3</accession>
<evidence type="ECO:0000313" key="1">
    <source>
        <dbReference type="EMBL" id="SDW96946.1"/>
    </source>
</evidence>